<sequence length="311" mass="33678">MSDDSAYKYRAFGLVIDSDIELSELEAVTGQATPDVTIVLAEWLGTLPDPGQPPIFDYCSPRGIEMIWPGVAAFLIADNSRIEVMPYPDIPRHFLAFPILGPVFGWLLECRGLLVLHASGVVVDGACIAFLGDKMAGKSTTAAAFLRRGARLITDDLLAIELPDSGDAIVRPAFAQLKLADDAATEIAVPGSQPLPLVFDGFPKRQHRLTEMEQRATRLDRLFILERGAQLPGIKPMSPAQAMVALMRFSYSVRFASAPADPEKRARHFQACAAIARQGGVAILEVPARLEALDAVVDLVLQDLGRDLPHG</sequence>
<proteinExistence type="predicted"/>
<protein>
    <recommendedName>
        <fullName evidence="3">Serine kinase</fullName>
    </recommendedName>
</protein>
<dbReference type="RefSeq" id="WP_181266919.1">
    <property type="nucleotide sequence ID" value="NZ_VDES01000002.1"/>
</dbReference>
<dbReference type="InterPro" id="IPR027417">
    <property type="entry name" value="P-loop_NTPase"/>
</dbReference>
<dbReference type="Gene3D" id="3.40.50.300">
    <property type="entry name" value="P-loop containing nucleotide triphosphate hydrolases"/>
    <property type="match status" value="1"/>
</dbReference>
<keyword evidence="2" id="KW-1185">Reference proteome</keyword>
<gene>
    <name evidence="1" type="ORF">FG486_06125</name>
</gene>
<accession>A0A7V8RCH0</accession>
<dbReference type="SUPFAM" id="SSF53795">
    <property type="entry name" value="PEP carboxykinase-like"/>
    <property type="match status" value="1"/>
</dbReference>
<reference evidence="1 2" key="1">
    <citation type="journal article" date="1994" name="Int. J. Syst. Bacteriol.">
        <title>Phylogenetic positions of novel aerobic, bacteriochlorophyll a-containing bacteria and description of Roseococcus thiosulfatophilus gen. nov., sp. nov., Erythromicrobium ramosum gen. nov., sp. nov., and Erythrobacter litoralis sp. nov.</title>
        <authorList>
            <person name="Yurkov V."/>
            <person name="Stackebrandt E."/>
            <person name="Holmes A."/>
            <person name="Fuerst J.A."/>
            <person name="Hugenholtz P."/>
            <person name="Golecki J."/>
            <person name="Gad'on N."/>
            <person name="Gorlenko V.M."/>
            <person name="Kompantseva E.I."/>
            <person name="Drews G."/>
        </authorList>
    </citation>
    <scope>NUCLEOTIDE SEQUENCE [LARGE SCALE GENOMIC DNA]</scope>
    <source>
        <strain evidence="1 2">KR-99</strain>
    </source>
</reference>
<dbReference type="AlphaFoldDB" id="A0A7V8RCH0"/>
<organism evidence="1 2">
    <name type="scientific">Sphingomonas ursincola</name>
    <dbReference type="NCBI Taxonomy" id="56361"/>
    <lineage>
        <taxon>Bacteria</taxon>
        <taxon>Pseudomonadati</taxon>
        <taxon>Pseudomonadota</taxon>
        <taxon>Alphaproteobacteria</taxon>
        <taxon>Sphingomonadales</taxon>
        <taxon>Sphingomonadaceae</taxon>
        <taxon>Sphingomonas</taxon>
    </lineage>
</organism>
<evidence type="ECO:0000313" key="2">
    <source>
        <dbReference type="Proteomes" id="UP000589292"/>
    </source>
</evidence>
<comment type="caution">
    <text evidence="1">The sequence shown here is derived from an EMBL/GenBank/DDBJ whole genome shotgun (WGS) entry which is preliminary data.</text>
</comment>
<name>A0A7V8RCH0_9SPHN</name>
<dbReference type="Proteomes" id="UP000589292">
    <property type="component" value="Unassembled WGS sequence"/>
</dbReference>
<evidence type="ECO:0008006" key="3">
    <source>
        <dbReference type="Google" id="ProtNLM"/>
    </source>
</evidence>
<dbReference type="EMBL" id="VDES01000002">
    <property type="protein sequence ID" value="MBA1373909.1"/>
    <property type="molecule type" value="Genomic_DNA"/>
</dbReference>
<evidence type="ECO:0000313" key="1">
    <source>
        <dbReference type="EMBL" id="MBA1373909.1"/>
    </source>
</evidence>